<dbReference type="AlphaFoldDB" id="A0A0R3X465"/>
<comment type="subcellular location">
    <subcellularLocation>
        <location evidence="1">Nucleus</location>
    </subcellularLocation>
</comment>
<dbReference type="OrthoDB" id="2195431at2759"/>
<keyword evidence="2" id="KW-0539">Nucleus</keyword>
<gene>
    <name evidence="3" type="ORF">TTAC_LOCUS8171</name>
</gene>
<proteinExistence type="predicted"/>
<evidence type="ECO:0000256" key="1">
    <source>
        <dbReference type="ARBA" id="ARBA00004123"/>
    </source>
</evidence>
<dbReference type="Proteomes" id="UP000274429">
    <property type="component" value="Unassembled WGS sequence"/>
</dbReference>
<evidence type="ECO:0000313" key="3">
    <source>
        <dbReference type="EMBL" id="VDM32681.1"/>
    </source>
</evidence>
<dbReference type="PANTHER" id="PTHR46765">
    <property type="entry name" value="P-LOOP CONTAINING NUCLEOSIDE TRIPHOSPHATE HYDROLASES SUPERFAMILY PROTEIN"/>
    <property type="match status" value="1"/>
</dbReference>
<dbReference type="EMBL" id="UYWX01020458">
    <property type="protein sequence ID" value="VDM32681.1"/>
    <property type="molecule type" value="Genomic_DNA"/>
</dbReference>
<dbReference type="STRING" id="6205.A0A0R3X465"/>
<name>A0A0R3X465_HYDTA</name>
<reference evidence="3 4" key="2">
    <citation type="submission" date="2018-11" db="EMBL/GenBank/DDBJ databases">
        <authorList>
            <consortium name="Pathogen Informatics"/>
        </authorList>
    </citation>
    <scope>NUCLEOTIDE SEQUENCE [LARGE SCALE GENOMIC DNA]</scope>
</reference>
<keyword evidence="4" id="KW-1185">Reference proteome</keyword>
<organism evidence="5">
    <name type="scientific">Hydatigena taeniaeformis</name>
    <name type="common">Feline tapeworm</name>
    <name type="synonym">Taenia taeniaeformis</name>
    <dbReference type="NCBI Taxonomy" id="6205"/>
    <lineage>
        <taxon>Eukaryota</taxon>
        <taxon>Metazoa</taxon>
        <taxon>Spiralia</taxon>
        <taxon>Lophotrochozoa</taxon>
        <taxon>Platyhelminthes</taxon>
        <taxon>Cestoda</taxon>
        <taxon>Eucestoda</taxon>
        <taxon>Cyclophyllidea</taxon>
        <taxon>Taeniidae</taxon>
        <taxon>Hydatigera</taxon>
    </lineage>
</organism>
<evidence type="ECO:0000256" key="2">
    <source>
        <dbReference type="ARBA" id="ARBA00023242"/>
    </source>
</evidence>
<dbReference type="InterPro" id="IPR053016">
    <property type="entry name" value="CTF18-RFC_complex"/>
</dbReference>
<dbReference type="GO" id="GO:0005634">
    <property type="term" value="C:nucleus"/>
    <property type="evidence" value="ECO:0007669"/>
    <property type="project" value="UniProtKB-SubCell"/>
</dbReference>
<dbReference type="PANTHER" id="PTHR46765:SF1">
    <property type="entry name" value="P-LOOP CONTAINING NUCLEOSIDE TRIPHOSPHATE HYDROLASES SUPERFAMILY PROTEIN"/>
    <property type="match status" value="1"/>
</dbReference>
<evidence type="ECO:0000313" key="4">
    <source>
        <dbReference type="Proteomes" id="UP000274429"/>
    </source>
</evidence>
<protein>
    <submittedName>
        <fullName evidence="5">RNase III domain-containing protein</fullName>
    </submittedName>
</protein>
<accession>A0A0R3X465</accession>
<dbReference type="WBParaSite" id="TTAC_0000818601-mRNA-1">
    <property type="protein sequence ID" value="TTAC_0000818601-mRNA-1"/>
    <property type="gene ID" value="TTAC_0000818601"/>
</dbReference>
<evidence type="ECO:0000313" key="5">
    <source>
        <dbReference type="WBParaSite" id="TTAC_0000818601-mRNA-1"/>
    </source>
</evidence>
<reference evidence="5" key="1">
    <citation type="submission" date="2017-02" db="UniProtKB">
        <authorList>
            <consortium name="WormBaseParasite"/>
        </authorList>
    </citation>
    <scope>IDENTIFICATION</scope>
</reference>
<sequence>MQHIQSSQDYALMRYATVVPAWFHLAFANATPPPLEARWAGQSRTTAALRWPSAFREIADSANRTLGVLDTLIGNQWRAGGPSFSRTSIRFLTHRQFILDAASYLNKLVTNMSLSLRPVNTQLYNPPEKQHLARLVGLMIAVGLDWVPQQVTDTNDPVYHLEPPLDALAQFSFSMGSSDMTSLPYATKQMLARELAMERMRRAEAANLPSELAVESDAKGNVSMLPGATAVRKRKSTPTFDSFMAARLAPKAAPLDITVEKKVRRDFFGRPIVGTSEKFESKENQTPTADNPINKTIFFKFNTGYSNAVRRPFSINNFLTK</sequence>